<dbReference type="InterPro" id="IPR009057">
    <property type="entry name" value="Homeodomain-like_sf"/>
</dbReference>
<evidence type="ECO:0000313" key="9">
    <source>
        <dbReference type="Proteomes" id="UP000255108"/>
    </source>
</evidence>
<evidence type="ECO:0000313" key="10">
    <source>
        <dbReference type="Proteomes" id="UP000295794"/>
    </source>
</evidence>
<evidence type="ECO:0000256" key="1">
    <source>
        <dbReference type="ARBA" id="ARBA00022491"/>
    </source>
</evidence>
<proteinExistence type="predicted"/>
<evidence type="ECO:0000313" key="7">
    <source>
        <dbReference type="EMBL" id="STQ90778.1"/>
    </source>
</evidence>
<dbReference type="SUPFAM" id="SSF48498">
    <property type="entry name" value="Tetracyclin repressor-like, C-terminal domain"/>
    <property type="match status" value="1"/>
</dbReference>
<feature type="domain" description="HTH tetR-type" evidence="6">
    <location>
        <begin position="15"/>
        <end position="75"/>
    </location>
</feature>
<keyword evidence="1" id="KW-0678">Repressor</keyword>
<dbReference type="Pfam" id="PF00440">
    <property type="entry name" value="TetR_N"/>
    <property type="match status" value="1"/>
</dbReference>
<keyword evidence="4" id="KW-0804">Transcription</keyword>
<reference evidence="8 10" key="2">
    <citation type="submission" date="2019-03" db="EMBL/GenBank/DDBJ databases">
        <title>Genomic Encyclopedia of Type Strains, Phase IV (KMG-IV): sequencing the most valuable type-strain genomes for metagenomic binning, comparative biology and taxonomic classification.</title>
        <authorList>
            <person name="Goeker M."/>
        </authorList>
    </citation>
    <scope>NUCLEOTIDE SEQUENCE [LARGE SCALE GENOMIC DNA]</scope>
    <source>
        <strain evidence="8 10">DSM 3764</strain>
    </source>
</reference>
<dbReference type="Proteomes" id="UP000295794">
    <property type="component" value="Unassembled WGS sequence"/>
</dbReference>
<dbReference type="RefSeq" id="WP_115227053.1">
    <property type="nucleotide sequence ID" value="NZ_CAWOLO010000002.1"/>
</dbReference>
<protein>
    <submittedName>
        <fullName evidence="7">Intercellular adhesion protein R</fullName>
    </submittedName>
    <submittedName>
        <fullName evidence="8">TetR family transcriptional regulator</fullName>
    </submittedName>
</protein>
<dbReference type="Pfam" id="PF16925">
    <property type="entry name" value="TetR_C_13"/>
    <property type="match status" value="1"/>
</dbReference>
<evidence type="ECO:0000256" key="5">
    <source>
        <dbReference type="PROSITE-ProRule" id="PRU00335"/>
    </source>
</evidence>
<evidence type="ECO:0000256" key="4">
    <source>
        <dbReference type="ARBA" id="ARBA00023163"/>
    </source>
</evidence>
<name>A0A377Q7T1_9NEIS</name>
<dbReference type="Gene3D" id="1.10.357.10">
    <property type="entry name" value="Tetracycline Repressor, domain 2"/>
    <property type="match status" value="1"/>
</dbReference>
<dbReference type="GO" id="GO:0003677">
    <property type="term" value="F:DNA binding"/>
    <property type="evidence" value="ECO:0007669"/>
    <property type="project" value="UniProtKB-UniRule"/>
</dbReference>
<organism evidence="7 9">
    <name type="scientific">Iodobacter fluviatilis</name>
    <dbReference type="NCBI Taxonomy" id="537"/>
    <lineage>
        <taxon>Bacteria</taxon>
        <taxon>Pseudomonadati</taxon>
        <taxon>Pseudomonadota</taxon>
        <taxon>Betaproteobacteria</taxon>
        <taxon>Neisseriales</taxon>
        <taxon>Chitinibacteraceae</taxon>
        <taxon>Iodobacter</taxon>
    </lineage>
</organism>
<dbReference type="Gene3D" id="1.10.10.60">
    <property type="entry name" value="Homeodomain-like"/>
    <property type="match status" value="1"/>
</dbReference>
<reference evidence="7 9" key="1">
    <citation type="submission" date="2018-06" db="EMBL/GenBank/DDBJ databases">
        <authorList>
            <consortium name="Pathogen Informatics"/>
            <person name="Doyle S."/>
        </authorList>
    </citation>
    <scope>NUCLEOTIDE SEQUENCE [LARGE SCALE GENOMIC DNA]</scope>
    <source>
        <strain evidence="7 9">NCTC11159</strain>
    </source>
</reference>
<dbReference type="SUPFAM" id="SSF46689">
    <property type="entry name" value="Homeodomain-like"/>
    <property type="match status" value="1"/>
</dbReference>
<dbReference type="InterPro" id="IPR011075">
    <property type="entry name" value="TetR_C"/>
</dbReference>
<keyword evidence="2" id="KW-0805">Transcription regulation</keyword>
<keyword evidence="3 5" id="KW-0238">DNA-binding</keyword>
<evidence type="ECO:0000313" key="8">
    <source>
        <dbReference type="EMBL" id="TCU89408.1"/>
    </source>
</evidence>
<dbReference type="PROSITE" id="PS01081">
    <property type="entry name" value="HTH_TETR_1"/>
    <property type="match status" value="1"/>
</dbReference>
<dbReference type="PROSITE" id="PS50977">
    <property type="entry name" value="HTH_TETR_2"/>
    <property type="match status" value="1"/>
</dbReference>
<dbReference type="AlphaFoldDB" id="A0A377Q7T1"/>
<dbReference type="InterPro" id="IPR023772">
    <property type="entry name" value="DNA-bd_HTH_TetR-type_CS"/>
</dbReference>
<feature type="DNA-binding region" description="H-T-H motif" evidence="5">
    <location>
        <begin position="38"/>
        <end position="57"/>
    </location>
</feature>
<dbReference type="PANTHER" id="PTHR47506">
    <property type="entry name" value="TRANSCRIPTIONAL REGULATORY PROTEIN"/>
    <property type="match status" value="1"/>
</dbReference>
<dbReference type="InterPro" id="IPR036271">
    <property type="entry name" value="Tet_transcr_reg_TetR-rel_C_sf"/>
</dbReference>
<sequence length="205" mass="22165">MESDEIRKTRGRPRAFDRALALDKALRLFWAQGYEGTSMSDLTSALGINAPSLYAAFESKPALYSEALELYLARQHEQITALMDQALSAREALEAMLYAAAEQYTRPDQPAGCPIASGVLRSAEANEAMAQLTATHRRNALAMIAGRIALDIRRGLMSAQTDVDGLAMFYAGVIQGMSVQAIDGASHAQLNALVKIALRAWPAHA</sequence>
<accession>A0A377Q7T1</accession>
<evidence type="ECO:0000256" key="3">
    <source>
        <dbReference type="ARBA" id="ARBA00023125"/>
    </source>
</evidence>
<dbReference type="Proteomes" id="UP000255108">
    <property type="component" value="Unassembled WGS sequence"/>
</dbReference>
<dbReference type="InterPro" id="IPR001647">
    <property type="entry name" value="HTH_TetR"/>
</dbReference>
<keyword evidence="10" id="KW-1185">Reference proteome</keyword>
<gene>
    <name evidence="7" type="primary">icaR</name>
    <name evidence="8" type="ORF">EV682_102320</name>
    <name evidence="7" type="ORF">NCTC11159_01845</name>
</gene>
<dbReference type="EMBL" id="SMBT01000002">
    <property type="protein sequence ID" value="TCU89408.1"/>
    <property type="molecule type" value="Genomic_DNA"/>
</dbReference>
<evidence type="ECO:0000256" key="2">
    <source>
        <dbReference type="ARBA" id="ARBA00023015"/>
    </source>
</evidence>
<evidence type="ECO:0000259" key="6">
    <source>
        <dbReference type="PROSITE" id="PS50977"/>
    </source>
</evidence>
<dbReference type="EMBL" id="UGHR01000001">
    <property type="protein sequence ID" value="STQ90778.1"/>
    <property type="molecule type" value="Genomic_DNA"/>
</dbReference>
<dbReference type="OrthoDB" id="270177at2"/>
<dbReference type="PANTHER" id="PTHR47506:SF1">
    <property type="entry name" value="HTH-TYPE TRANSCRIPTIONAL REGULATOR YJDC"/>
    <property type="match status" value="1"/>
</dbReference>